<evidence type="ECO:0000313" key="4">
    <source>
        <dbReference type="Proteomes" id="UP001460270"/>
    </source>
</evidence>
<reference evidence="4" key="1">
    <citation type="submission" date="2024-04" db="EMBL/GenBank/DDBJ databases">
        <title>Salinicola lusitanus LLJ914,a marine bacterium isolated from the Okinawa Trough.</title>
        <authorList>
            <person name="Li J."/>
        </authorList>
    </citation>
    <scope>NUCLEOTIDE SEQUENCE [LARGE SCALE GENOMIC DNA]</scope>
</reference>
<evidence type="ECO:0000256" key="1">
    <source>
        <dbReference type="SAM" id="MobiDB-lite"/>
    </source>
</evidence>
<dbReference type="SUPFAM" id="SSF50729">
    <property type="entry name" value="PH domain-like"/>
    <property type="match status" value="2"/>
</dbReference>
<name>A0AAW0PSS8_9GOBI</name>
<evidence type="ECO:0000313" key="3">
    <source>
        <dbReference type="EMBL" id="KAK7929777.1"/>
    </source>
</evidence>
<dbReference type="GO" id="GO:0007169">
    <property type="term" value="P:cell surface receptor protein tyrosine kinase signaling pathway"/>
    <property type="evidence" value="ECO:0007669"/>
    <property type="project" value="TreeGrafter"/>
</dbReference>
<dbReference type="Proteomes" id="UP001460270">
    <property type="component" value="Unassembled WGS sequence"/>
</dbReference>
<dbReference type="Gene3D" id="2.30.29.30">
    <property type="entry name" value="Pleckstrin-homology domain (PH domain)/Phosphotyrosine-binding domain (PTB)"/>
    <property type="match status" value="2"/>
</dbReference>
<evidence type="ECO:0000259" key="2">
    <source>
        <dbReference type="PROSITE" id="PS51064"/>
    </source>
</evidence>
<feature type="domain" description="IRS-type PTB" evidence="2">
    <location>
        <begin position="147"/>
        <end position="250"/>
    </location>
</feature>
<feature type="compositionally biased region" description="Basic and acidic residues" evidence="1">
    <location>
        <begin position="468"/>
        <end position="477"/>
    </location>
</feature>
<accession>A0AAW0PSS8</accession>
<proteinExistence type="predicted"/>
<keyword evidence="4" id="KW-1185">Reference proteome</keyword>
<organism evidence="3 4">
    <name type="scientific">Mugilogobius chulae</name>
    <name type="common">yellowstripe goby</name>
    <dbReference type="NCBI Taxonomy" id="88201"/>
    <lineage>
        <taxon>Eukaryota</taxon>
        <taxon>Metazoa</taxon>
        <taxon>Chordata</taxon>
        <taxon>Craniata</taxon>
        <taxon>Vertebrata</taxon>
        <taxon>Euteleostomi</taxon>
        <taxon>Actinopterygii</taxon>
        <taxon>Neopterygii</taxon>
        <taxon>Teleostei</taxon>
        <taxon>Neoteleostei</taxon>
        <taxon>Acanthomorphata</taxon>
        <taxon>Gobiaria</taxon>
        <taxon>Gobiiformes</taxon>
        <taxon>Gobioidei</taxon>
        <taxon>Gobiidae</taxon>
        <taxon>Gobionellinae</taxon>
        <taxon>Mugilogobius</taxon>
    </lineage>
</organism>
<dbReference type="GO" id="GO:0043410">
    <property type="term" value="P:positive regulation of MAPK cascade"/>
    <property type="evidence" value="ECO:0007669"/>
    <property type="project" value="TreeGrafter"/>
</dbReference>
<dbReference type="GO" id="GO:0007265">
    <property type="term" value="P:Ras protein signal transduction"/>
    <property type="evidence" value="ECO:0007669"/>
    <property type="project" value="TreeGrafter"/>
</dbReference>
<feature type="compositionally biased region" description="Basic and acidic residues" evidence="1">
    <location>
        <begin position="391"/>
        <end position="400"/>
    </location>
</feature>
<protein>
    <recommendedName>
        <fullName evidence="2">IRS-type PTB domain-containing protein</fullName>
    </recommendedName>
</protein>
<dbReference type="PROSITE" id="PS51064">
    <property type="entry name" value="IRS_PTB"/>
    <property type="match status" value="1"/>
</dbReference>
<dbReference type="Pfam" id="PF02174">
    <property type="entry name" value="IRS"/>
    <property type="match status" value="1"/>
</dbReference>
<gene>
    <name evidence="3" type="ORF">WMY93_006172</name>
</gene>
<sequence>MDPKLGKSGKVYLQPRKSGRKWKPVWLALVPPSSSGVGRLEIQPLGGTIGEHALRRPQALGEKRHKVIRLSELLNVLRLPPNAEACPMENMCAFCVETQERTLVFAALKDDCTDWVEKLCQNTFQKSNVPELKPQMEENVIYASADEVSDFPVTLQRTDAAVRCGLQGAYWLKVDREALLLRDAQKNKVMVWPYELLRRYGKDKGVLTIETGRRCECGPGTFIFESPQPENIFSLILSHIKHKSTHTPPSGANSLEREKPTTLNRLSALPRTPAEFSSMSAIFDAKLKMDNEEPASSHPAPITLMPLPSLPTQETRSKHATDNVYADPNVCLHSPEASMGMYVDPASILPLKPPAANSEASQNKLHSDYAEVFDKVSVKRSERKFKDDDHIYSEPMRGEKEETEEETEEEKKEDQFAHLYAQVCKANKNRSTSPQPKAEEVKEEDQFAHLYAQVCKTNKNRSASPQPKAEEVKEEEKADQFAHLYAQVCKTNKNRSASPQPKAEEKEREVKVEDDVIYENLGII</sequence>
<feature type="region of interest" description="Disordered" evidence="1">
    <location>
        <begin position="490"/>
        <end position="510"/>
    </location>
</feature>
<comment type="caution">
    <text evidence="3">The sequence shown here is derived from an EMBL/GenBank/DDBJ whole genome shotgun (WGS) entry which is preliminary data.</text>
</comment>
<dbReference type="InterPro" id="IPR002404">
    <property type="entry name" value="IRS_PTB"/>
</dbReference>
<dbReference type="PANTHER" id="PTHR21258">
    <property type="entry name" value="DOCKING PROTEIN RELATED"/>
    <property type="match status" value="1"/>
</dbReference>
<dbReference type="InterPro" id="IPR011993">
    <property type="entry name" value="PH-like_dom_sf"/>
</dbReference>
<dbReference type="SMART" id="SM01244">
    <property type="entry name" value="IRS"/>
    <property type="match status" value="1"/>
</dbReference>
<feature type="region of interest" description="Disordered" evidence="1">
    <location>
        <begin position="391"/>
        <end position="413"/>
    </location>
</feature>
<feature type="region of interest" description="Disordered" evidence="1">
    <location>
        <begin position="456"/>
        <end position="477"/>
    </location>
</feature>
<dbReference type="InterPro" id="IPR050996">
    <property type="entry name" value="Docking_Protein_DOK"/>
</dbReference>
<dbReference type="GO" id="GO:0005737">
    <property type="term" value="C:cytoplasm"/>
    <property type="evidence" value="ECO:0007669"/>
    <property type="project" value="TreeGrafter"/>
</dbReference>
<dbReference type="PANTHER" id="PTHR21258:SF46">
    <property type="entry name" value="DOCKING PROTEIN 1"/>
    <property type="match status" value="1"/>
</dbReference>
<dbReference type="InterPro" id="IPR001849">
    <property type="entry name" value="PH_domain"/>
</dbReference>
<dbReference type="AlphaFoldDB" id="A0AAW0PSS8"/>
<dbReference type="SMART" id="SM00310">
    <property type="entry name" value="PTBI"/>
    <property type="match status" value="1"/>
</dbReference>
<dbReference type="SMART" id="SM00233">
    <property type="entry name" value="PH"/>
    <property type="match status" value="1"/>
</dbReference>
<dbReference type="EMBL" id="JBBPFD010000004">
    <property type="protein sequence ID" value="KAK7929777.1"/>
    <property type="molecule type" value="Genomic_DNA"/>
</dbReference>
<feature type="compositionally biased region" description="Polar residues" evidence="1">
    <location>
        <begin position="490"/>
        <end position="499"/>
    </location>
</feature>
<feature type="compositionally biased region" description="Polar residues" evidence="1">
    <location>
        <begin position="456"/>
        <end position="465"/>
    </location>
</feature>